<evidence type="ECO:0000313" key="6">
    <source>
        <dbReference type="Proteomes" id="UP001293718"/>
    </source>
</evidence>
<accession>A0ABU5IAR4</accession>
<dbReference type="Pfam" id="PF12833">
    <property type="entry name" value="HTH_18"/>
    <property type="match status" value="1"/>
</dbReference>
<dbReference type="Proteomes" id="UP001293718">
    <property type="component" value="Unassembled WGS sequence"/>
</dbReference>
<dbReference type="PANTHER" id="PTHR46796">
    <property type="entry name" value="HTH-TYPE TRANSCRIPTIONAL ACTIVATOR RHAS-RELATED"/>
    <property type="match status" value="1"/>
</dbReference>
<dbReference type="RefSeq" id="WP_322464812.1">
    <property type="nucleotide sequence ID" value="NZ_JAXOJX010000006.1"/>
</dbReference>
<keyword evidence="1" id="KW-0805">Transcription regulation</keyword>
<sequence length="340" mass="37961">MLSTVSPSWRMPATAPAAAISSTESEDPLVQAYSLSKWSQEYTQLSNGKFLGRTVDLSLGPVQLLRETMSQAVDQNCQPLTDCYSIGIAAHAGGTWQNRPLEADKLFLLPRGEAARLRTPLQSDILVAFIDRAEMQRSASQILGVDADKLFEGQRVKKVDEAAARRFRAGLHQIMLAALDAPDALNYEAATRRMSEAITETCLDVLGSAFENPRVERDALRVHRAIVERAREFILAHRETPPTVTELCAYLNMSRRGVHYAFMQVLDVNPVTFIRNVRLHAVRRALLQGDAPSVSAAAHHWGFWHLGMFSCYYKELFGELPSETAKKSPGLKRVRWLVND</sequence>
<keyword evidence="2" id="KW-0238">DNA-binding</keyword>
<evidence type="ECO:0000259" key="4">
    <source>
        <dbReference type="PROSITE" id="PS01124"/>
    </source>
</evidence>
<dbReference type="Gene3D" id="1.10.10.60">
    <property type="entry name" value="Homeodomain-like"/>
    <property type="match status" value="1"/>
</dbReference>
<proteinExistence type="predicted"/>
<dbReference type="EMBL" id="JAXOJX010000006">
    <property type="protein sequence ID" value="MDZ5456190.1"/>
    <property type="molecule type" value="Genomic_DNA"/>
</dbReference>
<feature type="domain" description="HTH araC/xylS-type" evidence="4">
    <location>
        <begin position="228"/>
        <end position="327"/>
    </location>
</feature>
<dbReference type="PROSITE" id="PS01124">
    <property type="entry name" value="HTH_ARAC_FAMILY_2"/>
    <property type="match status" value="1"/>
</dbReference>
<dbReference type="PANTHER" id="PTHR46796:SF12">
    <property type="entry name" value="HTH-TYPE DNA-BINDING TRANSCRIPTIONAL ACTIVATOR EUTR"/>
    <property type="match status" value="1"/>
</dbReference>
<evidence type="ECO:0000256" key="1">
    <source>
        <dbReference type="ARBA" id="ARBA00023015"/>
    </source>
</evidence>
<dbReference type="InterPro" id="IPR018062">
    <property type="entry name" value="HTH_AraC-typ_CS"/>
</dbReference>
<organism evidence="5 6">
    <name type="scientific">Azohydromonas lata</name>
    <dbReference type="NCBI Taxonomy" id="45677"/>
    <lineage>
        <taxon>Bacteria</taxon>
        <taxon>Pseudomonadati</taxon>
        <taxon>Pseudomonadota</taxon>
        <taxon>Betaproteobacteria</taxon>
        <taxon>Burkholderiales</taxon>
        <taxon>Sphaerotilaceae</taxon>
        <taxon>Azohydromonas</taxon>
    </lineage>
</organism>
<dbReference type="PROSITE" id="PS00041">
    <property type="entry name" value="HTH_ARAC_FAMILY_1"/>
    <property type="match status" value="1"/>
</dbReference>
<keyword evidence="3" id="KW-0804">Transcription</keyword>
<evidence type="ECO:0000256" key="2">
    <source>
        <dbReference type="ARBA" id="ARBA00023125"/>
    </source>
</evidence>
<comment type="caution">
    <text evidence="5">The sequence shown here is derived from an EMBL/GenBank/DDBJ whole genome shotgun (WGS) entry which is preliminary data.</text>
</comment>
<evidence type="ECO:0000313" key="5">
    <source>
        <dbReference type="EMBL" id="MDZ5456190.1"/>
    </source>
</evidence>
<reference evidence="5 6" key="1">
    <citation type="submission" date="2023-11" db="EMBL/GenBank/DDBJ databases">
        <title>Draft genome of Azohydromonas lata strain H1 (DSM1123), a polyhydroxyalkanoate producer.</title>
        <authorList>
            <person name="Traversa D."/>
            <person name="D'Addabbo P."/>
            <person name="Pazzani C."/>
            <person name="Manzari C."/>
            <person name="Chiara M."/>
            <person name="Scrascia M."/>
        </authorList>
    </citation>
    <scope>NUCLEOTIDE SEQUENCE [LARGE SCALE GENOMIC DNA]</scope>
    <source>
        <strain evidence="5 6">H1</strain>
    </source>
</reference>
<evidence type="ECO:0000256" key="3">
    <source>
        <dbReference type="ARBA" id="ARBA00023163"/>
    </source>
</evidence>
<gene>
    <name evidence="5" type="ORF">SM757_06355</name>
</gene>
<dbReference type="InterPro" id="IPR050204">
    <property type="entry name" value="AraC_XylS_family_regulators"/>
</dbReference>
<keyword evidence="6" id="KW-1185">Reference proteome</keyword>
<dbReference type="InterPro" id="IPR018060">
    <property type="entry name" value="HTH_AraC"/>
</dbReference>
<dbReference type="SMART" id="SM00342">
    <property type="entry name" value="HTH_ARAC"/>
    <property type="match status" value="1"/>
</dbReference>
<dbReference type="InterPro" id="IPR009057">
    <property type="entry name" value="Homeodomain-like_sf"/>
</dbReference>
<dbReference type="SUPFAM" id="SSF46689">
    <property type="entry name" value="Homeodomain-like"/>
    <property type="match status" value="1"/>
</dbReference>
<protein>
    <submittedName>
        <fullName evidence="5">Helix-turn-helix domain-containing protein</fullName>
    </submittedName>
</protein>
<name>A0ABU5IAR4_9BURK</name>